<dbReference type="InParanoid" id="Q9XWN8"/>
<dbReference type="AlphaFoldDB" id="Q9XWN8"/>
<dbReference type="GO" id="GO:0050658">
    <property type="term" value="P:RNA transport"/>
    <property type="evidence" value="ECO:0007669"/>
    <property type="project" value="InterPro"/>
</dbReference>
<dbReference type="SMR" id="Q9XWN8"/>
<dbReference type="GeneID" id="189879"/>
<accession>Q9XWN8</accession>
<dbReference type="GO" id="GO:0005770">
    <property type="term" value="C:late endosome"/>
    <property type="evidence" value="ECO:0007669"/>
    <property type="project" value="InterPro"/>
</dbReference>
<dbReference type="FunCoup" id="Q9XWN8">
    <property type="interactions" value="1498"/>
</dbReference>
<evidence type="ECO:0000313" key="2">
    <source>
        <dbReference type="EMBL" id="CAA21613.1"/>
    </source>
</evidence>
<protein>
    <submittedName>
        <fullName evidence="2">G_PROTEIN_RECEP_F1_2 domain-containing protein</fullName>
    </submittedName>
</protein>
<evidence type="ECO:0000256" key="1">
    <source>
        <dbReference type="SAM" id="Phobius"/>
    </source>
</evidence>
<dbReference type="PIR" id="T26872">
    <property type="entry name" value="T26872"/>
</dbReference>
<dbReference type="OMA" id="MDFREVW"/>
<gene>
    <name evidence="2" type="ORF">CELE_Y43F8C.11</name>
    <name evidence="2 4" type="ORF">Y43F8C.11</name>
</gene>
<dbReference type="Proteomes" id="UP000001940">
    <property type="component" value="Chromosome V"/>
</dbReference>
<dbReference type="OrthoDB" id="5780570at2759"/>
<dbReference type="RefSeq" id="NP_507811.1">
    <property type="nucleotide sequence ID" value="NM_075410.1"/>
</dbReference>
<name>Q9XWN8_CAEEL</name>
<proteinExistence type="predicted"/>
<dbReference type="InterPro" id="IPR033759">
    <property type="entry name" value="Sid-5"/>
</dbReference>
<dbReference type="WormBase" id="Y43F8C.11">
    <property type="protein sequence ID" value="CE21909"/>
    <property type="gene ID" value="WBGene00012833"/>
</dbReference>
<dbReference type="PaxDb" id="6239-Y43F8C.11"/>
<dbReference type="eggNOG" id="ENOG502TIE5">
    <property type="taxonomic scope" value="Eukaryota"/>
</dbReference>
<dbReference type="HOGENOM" id="CLU_2322589_0_0_1"/>
<dbReference type="CTD" id="189879"/>
<dbReference type="EMBL" id="BX284605">
    <property type="protein sequence ID" value="CAA21613.1"/>
    <property type="molecule type" value="Genomic_DNA"/>
</dbReference>
<evidence type="ECO:0000313" key="4">
    <source>
        <dbReference type="WormBase" id="Y43F8C.11"/>
    </source>
</evidence>
<reference evidence="2 3" key="1">
    <citation type="journal article" date="1998" name="Science">
        <title>Genome sequence of the nematode C. elegans: a platform for investigating biology.</title>
        <authorList>
            <consortium name="The C. elegans sequencing consortium"/>
            <person name="Sulson J.E."/>
            <person name="Waterston R."/>
        </authorList>
    </citation>
    <scope>NUCLEOTIDE SEQUENCE [LARGE SCALE GENOMIC DNA]</scope>
    <source>
        <strain evidence="2 3">Bristol N2</strain>
    </source>
</reference>
<dbReference type="GO" id="GO:0035194">
    <property type="term" value="P:regulatory ncRNA-mediated post-transcriptional gene silencing"/>
    <property type="evidence" value="ECO:0007669"/>
    <property type="project" value="InterPro"/>
</dbReference>
<sequence>MDFREVWMNTEVGEETPHVLAAKTCAGNLKIAEENCMYLLGISIFLLILNIVTIAFYNRRHVIKFYRTRFQPIPHSETASSVFRGAFDHDAFDMKG</sequence>
<dbReference type="AGR" id="WB:WBGene00012833"/>
<evidence type="ECO:0000313" key="3">
    <source>
        <dbReference type="Proteomes" id="UP000001940"/>
    </source>
</evidence>
<feature type="transmembrane region" description="Helical" evidence="1">
    <location>
        <begin position="37"/>
        <end position="57"/>
    </location>
</feature>
<keyword evidence="1" id="KW-0812">Transmembrane</keyword>
<dbReference type="KEGG" id="cel:CELE_Y43F8C.11"/>
<keyword evidence="1" id="KW-0472">Membrane</keyword>
<organism evidence="2 3">
    <name type="scientific">Caenorhabditis elegans</name>
    <dbReference type="NCBI Taxonomy" id="6239"/>
    <lineage>
        <taxon>Eukaryota</taxon>
        <taxon>Metazoa</taxon>
        <taxon>Ecdysozoa</taxon>
        <taxon>Nematoda</taxon>
        <taxon>Chromadorea</taxon>
        <taxon>Rhabditida</taxon>
        <taxon>Rhabditina</taxon>
        <taxon>Rhabditomorpha</taxon>
        <taxon>Rhabditoidea</taxon>
        <taxon>Rhabditidae</taxon>
        <taxon>Peloderinae</taxon>
        <taxon>Caenorhabditis</taxon>
    </lineage>
</organism>
<dbReference type="Bgee" id="WBGene00012833">
    <property type="expression patterns" value="Expressed in larva and 3 other cell types or tissues"/>
</dbReference>
<dbReference type="Pfam" id="PF17204">
    <property type="entry name" value="Sid-5"/>
    <property type="match status" value="1"/>
</dbReference>
<keyword evidence="3" id="KW-1185">Reference proteome</keyword>
<dbReference type="UCSC" id="Y43F8C.11">
    <property type="organism name" value="c. elegans"/>
</dbReference>
<keyword evidence="1" id="KW-1133">Transmembrane helix</keyword>